<evidence type="ECO:0000313" key="22">
    <source>
        <dbReference type="Proteomes" id="UP000821866"/>
    </source>
</evidence>
<proteinExistence type="inferred from homology"/>
<evidence type="ECO:0008006" key="23">
    <source>
        <dbReference type="Google" id="ProtNLM"/>
    </source>
</evidence>
<comment type="subcellular location">
    <subcellularLocation>
        <location evidence="15">Postsynaptic cell membrane</location>
        <topology evidence="15">Multi-pass membrane protein</topology>
    </subcellularLocation>
</comment>
<feature type="site" description="Interaction with the cone snail toxin Con-ikot-ikot" evidence="17">
    <location>
        <position position="292"/>
    </location>
</feature>
<keyword evidence="11" id="KW-0325">Glycoprotein</keyword>
<keyword evidence="10" id="KW-0675">Receptor</keyword>
<keyword evidence="8" id="KW-0406">Ion transport</keyword>
<evidence type="ECO:0000256" key="7">
    <source>
        <dbReference type="ARBA" id="ARBA00023018"/>
    </source>
</evidence>
<evidence type="ECO:0000256" key="4">
    <source>
        <dbReference type="ARBA" id="ARBA00022692"/>
    </source>
</evidence>
<protein>
    <recommendedName>
        <fullName evidence="23">Glutamate receptor</fullName>
    </recommendedName>
</protein>
<dbReference type="VEuPathDB" id="VectorBase:LOC119185746"/>
<evidence type="ECO:0000256" key="9">
    <source>
        <dbReference type="ARBA" id="ARBA00023136"/>
    </source>
</evidence>
<evidence type="ECO:0000256" key="15">
    <source>
        <dbReference type="ARBA" id="ARBA00034104"/>
    </source>
</evidence>
<dbReference type="FunFam" id="3.40.190.10:FF:000001">
    <property type="entry name" value="Glutamate receptor ionotropic, kainate 2"/>
    <property type="match status" value="1"/>
</dbReference>
<keyword evidence="5" id="KW-0732">Signal</keyword>
<evidence type="ECO:0000256" key="16">
    <source>
        <dbReference type="PIRSR" id="PIRSR601508-1"/>
    </source>
</evidence>
<dbReference type="FunFam" id="1.10.287.70:FF:000143">
    <property type="entry name" value="Probable glutamate receptor"/>
    <property type="match status" value="1"/>
</dbReference>
<dbReference type="Pfam" id="PF00060">
    <property type="entry name" value="Lig_chan"/>
    <property type="match status" value="1"/>
</dbReference>
<evidence type="ECO:0000256" key="17">
    <source>
        <dbReference type="PIRSR" id="PIRSR601508-2"/>
    </source>
</evidence>
<keyword evidence="12" id="KW-0628">Postsynaptic cell membrane</keyword>
<feature type="domain" description="Ionotropic glutamate receptor L-glutamate and glycine-binding" evidence="20">
    <location>
        <begin position="46"/>
        <end position="110"/>
    </location>
</feature>
<evidence type="ECO:0000256" key="2">
    <source>
        <dbReference type="ARBA" id="ARBA00022448"/>
    </source>
</evidence>
<name>A0A9J6CYK5_RHIMP</name>
<dbReference type="Pfam" id="PF10613">
    <property type="entry name" value="Lig_chan-Glu_bd"/>
    <property type="match status" value="1"/>
</dbReference>
<evidence type="ECO:0000256" key="11">
    <source>
        <dbReference type="ARBA" id="ARBA00023180"/>
    </source>
</evidence>
<dbReference type="SUPFAM" id="SSF53850">
    <property type="entry name" value="Periplasmic binding protein-like II"/>
    <property type="match status" value="1"/>
</dbReference>
<feature type="transmembrane region" description="Helical" evidence="18">
    <location>
        <begin position="153"/>
        <end position="186"/>
    </location>
</feature>
<dbReference type="GO" id="GO:0022824">
    <property type="term" value="F:transmitter-gated monoatomic ion channel activity"/>
    <property type="evidence" value="ECO:0007669"/>
    <property type="project" value="UniProtKB-ARBA"/>
</dbReference>
<reference evidence="21" key="1">
    <citation type="journal article" date="2020" name="Cell">
        <title>Large-Scale Comparative Analyses of Tick Genomes Elucidate Their Genetic Diversity and Vector Capacities.</title>
        <authorList>
            <consortium name="Tick Genome and Microbiome Consortium (TIGMIC)"/>
            <person name="Jia N."/>
            <person name="Wang J."/>
            <person name="Shi W."/>
            <person name="Du L."/>
            <person name="Sun Y."/>
            <person name="Zhan W."/>
            <person name="Jiang J.F."/>
            <person name="Wang Q."/>
            <person name="Zhang B."/>
            <person name="Ji P."/>
            <person name="Bell-Sakyi L."/>
            <person name="Cui X.M."/>
            <person name="Yuan T.T."/>
            <person name="Jiang B.G."/>
            <person name="Yang W.F."/>
            <person name="Lam T.T."/>
            <person name="Chang Q.C."/>
            <person name="Ding S.J."/>
            <person name="Wang X.J."/>
            <person name="Zhu J.G."/>
            <person name="Ruan X.D."/>
            <person name="Zhao L."/>
            <person name="Wei J.T."/>
            <person name="Ye R.Z."/>
            <person name="Que T.C."/>
            <person name="Du C.H."/>
            <person name="Zhou Y.H."/>
            <person name="Cheng J.X."/>
            <person name="Dai P.F."/>
            <person name="Guo W.B."/>
            <person name="Han X.H."/>
            <person name="Huang E.J."/>
            <person name="Li L.F."/>
            <person name="Wei W."/>
            <person name="Gao Y.C."/>
            <person name="Liu J.Z."/>
            <person name="Shao H.Z."/>
            <person name="Wang X."/>
            <person name="Wang C.C."/>
            <person name="Yang T.C."/>
            <person name="Huo Q.B."/>
            <person name="Li W."/>
            <person name="Chen H.Y."/>
            <person name="Chen S.E."/>
            <person name="Zhou L.G."/>
            <person name="Ni X.B."/>
            <person name="Tian J.H."/>
            <person name="Sheng Y."/>
            <person name="Liu T."/>
            <person name="Pan Y.S."/>
            <person name="Xia L.Y."/>
            <person name="Li J."/>
            <person name="Zhao F."/>
            <person name="Cao W.C."/>
        </authorList>
    </citation>
    <scope>NUCLEOTIDE SEQUENCE</scope>
    <source>
        <strain evidence="21">Rmic-2018</strain>
    </source>
</reference>
<evidence type="ECO:0000256" key="1">
    <source>
        <dbReference type="ARBA" id="ARBA00008685"/>
    </source>
</evidence>
<dbReference type="InterPro" id="IPR001508">
    <property type="entry name" value="Iono_Glu_rcpt_met"/>
</dbReference>
<dbReference type="SMART" id="SM00918">
    <property type="entry name" value="Lig_chan-Glu_bd"/>
    <property type="match status" value="1"/>
</dbReference>
<feature type="site" description="Crucial to convey clamshell closure to channel opening" evidence="17">
    <location>
        <position position="265"/>
    </location>
</feature>
<evidence type="ECO:0000256" key="6">
    <source>
        <dbReference type="ARBA" id="ARBA00022989"/>
    </source>
</evidence>
<dbReference type="SMART" id="SM00079">
    <property type="entry name" value="PBPe"/>
    <property type="match status" value="1"/>
</dbReference>
<keyword evidence="7" id="KW-0770">Synapse</keyword>
<dbReference type="Gene3D" id="3.40.190.10">
    <property type="entry name" value="Periplasmic binding protein-like II"/>
    <property type="match status" value="1"/>
</dbReference>
<evidence type="ECO:0000259" key="19">
    <source>
        <dbReference type="SMART" id="SM00079"/>
    </source>
</evidence>
<evidence type="ECO:0000256" key="18">
    <source>
        <dbReference type="SAM" id="Phobius"/>
    </source>
</evidence>
<evidence type="ECO:0000256" key="8">
    <source>
        <dbReference type="ARBA" id="ARBA00023065"/>
    </source>
</evidence>
<dbReference type="InterPro" id="IPR001320">
    <property type="entry name" value="Iontro_rcpt_C"/>
</dbReference>
<gene>
    <name evidence="21" type="ORF">HPB51_028003</name>
</gene>
<dbReference type="GO" id="GO:0045211">
    <property type="term" value="C:postsynaptic membrane"/>
    <property type="evidence" value="ECO:0007669"/>
    <property type="project" value="UniProtKB-SubCell"/>
</dbReference>
<evidence type="ECO:0000256" key="14">
    <source>
        <dbReference type="ARBA" id="ARBA00023303"/>
    </source>
</evidence>
<comment type="caution">
    <text evidence="21">The sequence shown here is derived from an EMBL/GenBank/DDBJ whole genome shotgun (WGS) entry which is preliminary data.</text>
</comment>
<keyword evidence="13" id="KW-1071">Ligand-gated ion channel</keyword>
<reference evidence="21" key="2">
    <citation type="submission" date="2021-09" db="EMBL/GenBank/DDBJ databases">
        <authorList>
            <person name="Jia N."/>
            <person name="Wang J."/>
            <person name="Shi W."/>
            <person name="Du L."/>
            <person name="Sun Y."/>
            <person name="Zhan W."/>
            <person name="Jiang J."/>
            <person name="Wang Q."/>
            <person name="Zhang B."/>
            <person name="Ji P."/>
            <person name="Sakyi L.B."/>
            <person name="Cui X."/>
            <person name="Yuan T."/>
            <person name="Jiang B."/>
            <person name="Yang W."/>
            <person name="Lam T.T.-Y."/>
            <person name="Chang Q."/>
            <person name="Ding S."/>
            <person name="Wang X."/>
            <person name="Zhu J."/>
            <person name="Ruan X."/>
            <person name="Zhao L."/>
            <person name="Wei J."/>
            <person name="Que T."/>
            <person name="Du C."/>
            <person name="Cheng J."/>
            <person name="Dai P."/>
            <person name="Han X."/>
            <person name="Huang E."/>
            <person name="Gao Y."/>
            <person name="Liu J."/>
            <person name="Shao H."/>
            <person name="Ye R."/>
            <person name="Li L."/>
            <person name="Wei W."/>
            <person name="Wang X."/>
            <person name="Wang C."/>
            <person name="Huo Q."/>
            <person name="Li W."/>
            <person name="Guo W."/>
            <person name="Chen H."/>
            <person name="Chen S."/>
            <person name="Zhou L."/>
            <person name="Zhou L."/>
            <person name="Ni X."/>
            <person name="Tian J."/>
            <person name="Zhou Y."/>
            <person name="Sheng Y."/>
            <person name="Liu T."/>
            <person name="Pan Y."/>
            <person name="Xia L."/>
            <person name="Li J."/>
            <person name="Zhao F."/>
            <person name="Cao W."/>
        </authorList>
    </citation>
    <scope>NUCLEOTIDE SEQUENCE</scope>
    <source>
        <strain evidence="21">Rmic-2018</strain>
        <tissue evidence="21">Larvae</tissue>
    </source>
</reference>
<keyword evidence="22" id="KW-1185">Reference proteome</keyword>
<dbReference type="Proteomes" id="UP000821866">
    <property type="component" value="Unassembled WGS sequence"/>
</dbReference>
<evidence type="ECO:0000256" key="10">
    <source>
        <dbReference type="ARBA" id="ARBA00023170"/>
    </source>
</evidence>
<comment type="similarity">
    <text evidence="1">Belongs to the glutamate-gated ion channel (TC 1.A.10.1) family.</text>
</comment>
<evidence type="ECO:0000256" key="5">
    <source>
        <dbReference type="ARBA" id="ARBA00022729"/>
    </source>
</evidence>
<evidence type="ECO:0000256" key="3">
    <source>
        <dbReference type="ARBA" id="ARBA00022475"/>
    </source>
</evidence>
<keyword evidence="6 18" id="KW-1133">Transmembrane helix</keyword>
<dbReference type="Gene3D" id="1.10.287.70">
    <property type="match status" value="1"/>
</dbReference>
<dbReference type="PRINTS" id="PR00177">
    <property type="entry name" value="NMDARECEPTOR"/>
</dbReference>
<feature type="binding site" evidence="16">
    <location>
        <position position="126"/>
    </location>
    <ligand>
        <name>L-glutamate</name>
        <dbReference type="ChEBI" id="CHEBI:29985"/>
    </ligand>
</feature>
<dbReference type="GO" id="GO:0007166">
    <property type="term" value="P:cell surface receptor signaling pathway"/>
    <property type="evidence" value="ECO:0007669"/>
    <property type="project" value="UniProtKB-ARBA"/>
</dbReference>
<keyword evidence="9 18" id="KW-0472">Membrane</keyword>
<keyword evidence="4 18" id="KW-0812">Transmembrane</keyword>
<organism evidence="21 22">
    <name type="scientific">Rhipicephalus microplus</name>
    <name type="common">Cattle tick</name>
    <name type="synonym">Boophilus microplus</name>
    <dbReference type="NCBI Taxonomy" id="6941"/>
    <lineage>
        <taxon>Eukaryota</taxon>
        <taxon>Metazoa</taxon>
        <taxon>Ecdysozoa</taxon>
        <taxon>Arthropoda</taxon>
        <taxon>Chelicerata</taxon>
        <taxon>Arachnida</taxon>
        <taxon>Acari</taxon>
        <taxon>Parasitiformes</taxon>
        <taxon>Ixodida</taxon>
        <taxon>Ixodoidea</taxon>
        <taxon>Ixodidae</taxon>
        <taxon>Rhipicephalinae</taxon>
        <taxon>Rhipicephalus</taxon>
        <taxon>Boophilus</taxon>
    </lineage>
</organism>
<keyword evidence="14" id="KW-0407">Ion channel</keyword>
<evidence type="ECO:0000256" key="13">
    <source>
        <dbReference type="ARBA" id="ARBA00023286"/>
    </source>
</evidence>
<feature type="binding site" evidence="16">
    <location>
        <position position="121"/>
    </location>
    <ligand>
        <name>L-glutamate</name>
        <dbReference type="ChEBI" id="CHEBI:29985"/>
    </ligand>
</feature>
<dbReference type="AlphaFoldDB" id="A0A9J6CYK5"/>
<evidence type="ECO:0000259" key="20">
    <source>
        <dbReference type="SMART" id="SM00918"/>
    </source>
</evidence>
<evidence type="ECO:0000256" key="12">
    <source>
        <dbReference type="ARBA" id="ARBA00023257"/>
    </source>
</evidence>
<evidence type="ECO:0000313" key="21">
    <source>
        <dbReference type="EMBL" id="KAH7958010.1"/>
    </source>
</evidence>
<feature type="domain" description="Ionotropic glutamate receptor C-terminal" evidence="19">
    <location>
        <begin position="35"/>
        <end position="270"/>
    </location>
</feature>
<feature type="site" description="Interaction with the cone snail toxin Con-ikot-ikot" evidence="17">
    <location>
        <position position="95"/>
    </location>
</feature>
<accession>A0A9J6CYK5</accession>
<dbReference type="InterPro" id="IPR015683">
    <property type="entry name" value="Ionotropic_Glu_rcpt"/>
</dbReference>
<dbReference type="InterPro" id="IPR019594">
    <property type="entry name" value="Glu/Gly-bd"/>
</dbReference>
<dbReference type="PANTHER" id="PTHR18966">
    <property type="entry name" value="IONOTROPIC GLUTAMATE RECEPTOR"/>
    <property type="match status" value="1"/>
</dbReference>
<keyword evidence="3" id="KW-1003">Cell membrane</keyword>
<feature type="binding site" evidence="16">
    <location>
        <position position="286"/>
    </location>
    <ligand>
        <name>L-glutamate</name>
        <dbReference type="ChEBI" id="CHEBI:29985"/>
    </ligand>
</feature>
<sequence>MDTVVGVRGQGTTQRELHGVRSWRRTGRSAIAALSLEMEGAQQNAPYVMLKKSAHKLEGNDRFEGYCVDLLHEISATLGFRYRLKLVRDGTYGTRDSQGRWNGIMRELVDMEADLAIGDLTITSEREQSVDFTMPFMTLGVSILYKKTDQKRFLLFFLSPLSGDVWLCVAGACVAVSVILCCVARAQSAVRRNSTLPTVQGDFTLPNSFWFIVSAITRQDCGIFPREASARIIAATWWIFSFLLVSSYTANLTASLTKERLLSPIESAEDLAKQSAVRYGCVRSGSTHALFKMVEEWATRDGACARVSCRMFEKRCERRGRRGRRTTRREYKMLRI</sequence>
<feature type="binding site" evidence="16">
    <location>
        <position position="287"/>
    </location>
    <ligand>
        <name>L-glutamate</name>
        <dbReference type="ChEBI" id="CHEBI:29985"/>
    </ligand>
</feature>
<keyword evidence="2" id="KW-0813">Transport</keyword>
<dbReference type="EMBL" id="JABSTU010004625">
    <property type="protein sequence ID" value="KAH7958010.1"/>
    <property type="molecule type" value="Genomic_DNA"/>
</dbReference>